<evidence type="ECO:0000256" key="4">
    <source>
        <dbReference type="ARBA" id="ARBA00023163"/>
    </source>
</evidence>
<feature type="domain" description="HTH lysR-type" evidence="5">
    <location>
        <begin position="6"/>
        <end position="63"/>
    </location>
</feature>
<keyword evidence="2" id="KW-0805">Transcription regulation</keyword>
<dbReference type="SUPFAM" id="SSF53850">
    <property type="entry name" value="Periplasmic binding protein-like II"/>
    <property type="match status" value="1"/>
</dbReference>
<organism evidence="6 7">
    <name type="scientific">Mesorhizobium shangrilense</name>
    <dbReference type="NCBI Taxonomy" id="460060"/>
    <lineage>
        <taxon>Bacteria</taxon>
        <taxon>Pseudomonadati</taxon>
        <taxon>Pseudomonadota</taxon>
        <taxon>Alphaproteobacteria</taxon>
        <taxon>Hyphomicrobiales</taxon>
        <taxon>Phyllobacteriaceae</taxon>
        <taxon>Mesorhizobium</taxon>
    </lineage>
</organism>
<comment type="caution">
    <text evidence="6">The sequence shown here is derived from an EMBL/GenBank/DDBJ whole genome shotgun (WGS) entry which is preliminary data.</text>
</comment>
<evidence type="ECO:0000256" key="2">
    <source>
        <dbReference type="ARBA" id="ARBA00023015"/>
    </source>
</evidence>
<keyword evidence="4" id="KW-0804">Transcription</keyword>
<evidence type="ECO:0000313" key="6">
    <source>
        <dbReference type="EMBL" id="MET2826479.1"/>
    </source>
</evidence>
<evidence type="ECO:0000256" key="3">
    <source>
        <dbReference type="ARBA" id="ARBA00023125"/>
    </source>
</evidence>
<evidence type="ECO:0000256" key="1">
    <source>
        <dbReference type="ARBA" id="ARBA00009437"/>
    </source>
</evidence>
<dbReference type="Gene3D" id="3.40.190.10">
    <property type="entry name" value="Periplasmic binding protein-like II"/>
    <property type="match status" value="2"/>
</dbReference>
<comment type="similarity">
    <text evidence="1">Belongs to the LysR transcriptional regulatory family.</text>
</comment>
<name>A0ABV2D8X7_9HYPH</name>
<gene>
    <name evidence="6" type="ORF">ABVQ20_05780</name>
</gene>
<evidence type="ECO:0000259" key="5">
    <source>
        <dbReference type="PROSITE" id="PS50931"/>
    </source>
</evidence>
<dbReference type="InterPro" id="IPR036390">
    <property type="entry name" value="WH_DNA-bd_sf"/>
</dbReference>
<accession>A0ABV2D8X7</accession>
<sequence length="306" mass="34278">MKRGRLPLTALRSFEAAGRHLSFSRAAEELFVSQAAISRQVRELEVFLRQPLFERHHRRVELTDTGQRLLDQLVTSFDAIDGLLSDLVATPAQAVACVSVDPSLATSWLVPRLNRFRQLRPDIDISLDVDTRLIDFRSDQAELALRFSAHATSWPRSEAELMAPVIDSPVLSPALFKSGPPLESPTDLRRHTLLHEENRQDWTRWFEAAGVADDAMPERGPLLADASLAKQAAMLGHGVALGDLLLVQEELTAHTLIKPFDTNVRCGAYWLVARSLRNLSEPARAFADWVRGEFAESRRFLDDIEG</sequence>
<reference evidence="6 7" key="1">
    <citation type="submission" date="2024-06" db="EMBL/GenBank/DDBJ databases">
        <authorList>
            <person name="Kim D.-U."/>
        </authorList>
    </citation>
    <scope>NUCLEOTIDE SEQUENCE [LARGE SCALE GENOMIC DNA]</scope>
    <source>
        <strain evidence="6 7">KACC15460</strain>
    </source>
</reference>
<dbReference type="Pfam" id="PF03466">
    <property type="entry name" value="LysR_substrate"/>
    <property type="match status" value="1"/>
</dbReference>
<dbReference type="EMBL" id="JBEWSZ010000001">
    <property type="protein sequence ID" value="MET2826479.1"/>
    <property type="molecule type" value="Genomic_DNA"/>
</dbReference>
<protein>
    <submittedName>
        <fullName evidence="6">LysR substrate-binding domain-containing protein</fullName>
    </submittedName>
</protein>
<proteinExistence type="inferred from homology"/>
<dbReference type="PROSITE" id="PS50931">
    <property type="entry name" value="HTH_LYSR"/>
    <property type="match status" value="1"/>
</dbReference>
<keyword evidence="7" id="KW-1185">Reference proteome</keyword>
<dbReference type="CDD" id="cd08432">
    <property type="entry name" value="PBP2_GcdR_TrpI_HvrB_AmpR_like"/>
    <property type="match status" value="1"/>
</dbReference>
<dbReference type="InterPro" id="IPR000847">
    <property type="entry name" value="LysR_HTH_N"/>
</dbReference>
<dbReference type="RefSeq" id="WP_354458586.1">
    <property type="nucleotide sequence ID" value="NZ_JBEWSZ010000001.1"/>
</dbReference>
<dbReference type="Gene3D" id="1.10.10.10">
    <property type="entry name" value="Winged helix-like DNA-binding domain superfamily/Winged helix DNA-binding domain"/>
    <property type="match status" value="1"/>
</dbReference>
<dbReference type="PRINTS" id="PR00039">
    <property type="entry name" value="HTHLYSR"/>
</dbReference>
<dbReference type="Pfam" id="PF00126">
    <property type="entry name" value="HTH_1"/>
    <property type="match status" value="1"/>
</dbReference>
<dbReference type="InterPro" id="IPR036388">
    <property type="entry name" value="WH-like_DNA-bd_sf"/>
</dbReference>
<dbReference type="InterPro" id="IPR005119">
    <property type="entry name" value="LysR_subst-bd"/>
</dbReference>
<evidence type="ECO:0000313" key="7">
    <source>
        <dbReference type="Proteomes" id="UP001548832"/>
    </source>
</evidence>
<dbReference type="PANTHER" id="PTHR30537">
    <property type="entry name" value="HTH-TYPE TRANSCRIPTIONAL REGULATOR"/>
    <property type="match status" value="1"/>
</dbReference>
<dbReference type="PANTHER" id="PTHR30537:SF26">
    <property type="entry name" value="GLYCINE CLEAVAGE SYSTEM TRANSCRIPTIONAL ACTIVATOR"/>
    <property type="match status" value="1"/>
</dbReference>
<dbReference type="Proteomes" id="UP001548832">
    <property type="component" value="Unassembled WGS sequence"/>
</dbReference>
<dbReference type="SUPFAM" id="SSF46785">
    <property type="entry name" value="Winged helix' DNA-binding domain"/>
    <property type="match status" value="1"/>
</dbReference>
<keyword evidence="3" id="KW-0238">DNA-binding</keyword>
<dbReference type="InterPro" id="IPR058163">
    <property type="entry name" value="LysR-type_TF_proteobact-type"/>
</dbReference>